<name>A0ABW2DH67_9ACTN</name>
<proteinExistence type="predicted"/>
<protein>
    <submittedName>
        <fullName evidence="1">Tetratricopeptide repeat protein</fullName>
    </submittedName>
</protein>
<keyword evidence="2" id="KW-1185">Reference proteome</keyword>
<evidence type="ECO:0000313" key="1">
    <source>
        <dbReference type="EMBL" id="MFC6960452.1"/>
    </source>
</evidence>
<gene>
    <name evidence="1" type="ORF">ACFQS3_24965</name>
</gene>
<dbReference type="SUPFAM" id="SSF48452">
    <property type="entry name" value="TPR-like"/>
    <property type="match status" value="2"/>
</dbReference>
<evidence type="ECO:0000313" key="2">
    <source>
        <dbReference type="Proteomes" id="UP001596470"/>
    </source>
</evidence>
<organism evidence="1 2">
    <name type="scientific">Glycomyces mayteni</name>
    <dbReference type="NCBI Taxonomy" id="543887"/>
    <lineage>
        <taxon>Bacteria</taxon>
        <taxon>Bacillati</taxon>
        <taxon>Actinomycetota</taxon>
        <taxon>Actinomycetes</taxon>
        <taxon>Glycomycetales</taxon>
        <taxon>Glycomycetaceae</taxon>
        <taxon>Glycomyces</taxon>
    </lineage>
</organism>
<dbReference type="InterPro" id="IPR019734">
    <property type="entry name" value="TPR_rpt"/>
</dbReference>
<dbReference type="RefSeq" id="WP_382356902.1">
    <property type="nucleotide sequence ID" value="NZ_JBHMBP010000006.1"/>
</dbReference>
<dbReference type="Pfam" id="PF13424">
    <property type="entry name" value="TPR_12"/>
    <property type="match status" value="1"/>
</dbReference>
<accession>A0ABW2DH67</accession>
<dbReference type="Proteomes" id="UP001596470">
    <property type="component" value="Unassembled WGS sequence"/>
</dbReference>
<dbReference type="InterPro" id="IPR011990">
    <property type="entry name" value="TPR-like_helical_dom_sf"/>
</dbReference>
<dbReference type="EMBL" id="JBHSYS010000006">
    <property type="protein sequence ID" value="MFC6960452.1"/>
    <property type="molecule type" value="Genomic_DNA"/>
</dbReference>
<reference evidence="2" key="1">
    <citation type="journal article" date="2019" name="Int. J. Syst. Evol. Microbiol.">
        <title>The Global Catalogue of Microorganisms (GCM) 10K type strain sequencing project: providing services to taxonomists for standard genome sequencing and annotation.</title>
        <authorList>
            <consortium name="The Broad Institute Genomics Platform"/>
            <consortium name="The Broad Institute Genome Sequencing Center for Infectious Disease"/>
            <person name="Wu L."/>
            <person name="Ma J."/>
        </authorList>
    </citation>
    <scope>NUCLEOTIDE SEQUENCE [LARGE SCALE GENOMIC DNA]</scope>
    <source>
        <strain evidence="2">KACC 12634</strain>
    </source>
</reference>
<dbReference type="Gene3D" id="1.25.40.10">
    <property type="entry name" value="Tetratricopeptide repeat domain"/>
    <property type="match status" value="2"/>
</dbReference>
<comment type="caution">
    <text evidence="1">The sequence shown here is derived from an EMBL/GenBank/DDBJ whole genome shotgun (WGS) entry which is preliminary data.</text>
</comment>
<dbReference type="SMART" id="SM00028">
    <property type="entry name" value="TPR"/>
    <property type="match status" value="6"/>
</dbReference>
<sequence>MTDDDVIGLRGKETSGPRWAAFRELNNKAAVLAGKGQAAEAIALLHQALELTYVEDVDAAGLDGRARALGNLAGLAEGQGDTDAALRLAEQALEACYAAEARAGDRYGTVAVRASVLVNRCQTLQLLGRLDEALADVNGALDIVGEGEEGDDAYLAVSANNTRTVLLIGLERLEEAEAAAQLTLRLAAARDPRLTGYPYSNLAAIAQALNDHEAAMGYLRLAEQVHTAAGDALAAALAVANQGRAAMRAGDAATGQRLLAAAEQAFSDGQQPLRAAELRYSRAHAAFQAGDTALAAELLGPAIEVLRQAGHAAMLTEALAVQGDILAAAGDYDKAEESYLAAWQVCEQSGARYHLARLDMRRSFAVADQAAAARTERRRTRLLRRAFDLSLTSALATDAIRHGFAPGRARERWAATVAIPAMAHALSLAAALRDGALVSELLEHMSATVSLHASAPVESGPVDEVPDFPTLEPAQGERLSFTASALVTGDSPDFPATRFALPPRLRVNPWRESQLEPWIRETERRYGFPIRSGEVIDTW</sequence>